<protein>
    <submittedName>
        <fullName evidence="1">Uncharacterized protein</fullName>
    </submittedName>
</protein>
<accession>A0AA38IBP0</accession>
<comment type="caution">
    <text evidence="1">The sequence shown here is derived from an EMBL/GenBank/DDBJ whole genome shotgun (WGS) entry which is preliminary data.</text>
</comment>
<keyword evidence="2" id="KW-1185">Reference proteome</keyword>
<dbReference type="Proteomes" id="UP001168821">
    <property type="component" value="Unassembled WGS sequence"/>
</dbReference>
<dbReference type="EMBL" id="JALNTZ010000004">
    <property type="protein sequence ID" value="KAJ3655003.1"/>
    <property type="molecule type" value="Genomic_DNA"/>
</dbReference>
<dbReference type="AlphaFoldDB" id="A0AA38IBP0"/>
<evidence type="ECO:0000313" key="1">
    <source>
        <dbReference type="EMBL" id="KAJ3655003.1"/>
    </source>
</evidence>
<proteinExistence type="predicted"/>
<reference evidence="1" key="1">
    <citation type="journal article" date="2023" name="G3 (Bethesda)">
        <title>Whole genome assemblies of Zophobas morio and Tenebrio molitor.</title>
        <authorList>
            <person name="Kaur S."/>
            <person name="Stinson S.A."/>
            <person name="diCenzo G.C."/>
        </authorList>
    </citation>
    <scope>NUCLEOTIDE SEQUENCE</scope>
    <source>
        <strain evidence="1">QUZm001</strain>
    </source>
</reference>
<name>A0AA38IBP0_9CUCU</name>
<organism evidence="1 2">
    <name type="scientific">Zophobas morio</name>
    <dbReference type="NCBI Taxonomy" id="2755281"/>
    <lineage>
        <taxon>Eukaryota</taxon>
        <taxon>Metazoa</taxon>
        <taxon>Ecdysozoa</taxon>
        <taxon>Arthropoda</taxon>
        <taxon>Hexapoda</taxon>
        <taxon>Insecta</taxon>
        <taxon>Pterygota</taxon>
        <taxon>Neoptera</taxon>
        <taxon>Endopterygota</taxon>
        <taxon>Coleoptera</taxon>
        <taxon>Polyphaga</taxon>
        <taxon>Cucujiformia</taxon>
        <taxon>Tenebrionidae</taxon>
        <taxon>Zophobas</taxon>
    </lineage>
</organism>
<sequence length="92" mass="10484">MNETTGAILPDNVVESAEEAPQAFIATKSKVIYEKCYSDFQHWHQINICAEIVSENVLLTYFQQLSTKHSSSALWVYCSILRCTINKNIDIK</sequence>
<evidence type="ECO:0000313" key="2">
    <source>
        <dbReference type="Proteomes" id="UP001168821"/>
    </source>
</evidence>
<gene>
    <name evidence="1" type="ORF">Zmor_014151</name>
</gene>